<name>A0AAW0GI08_9APHY</name>
<evidence type="ECO:0000259" key="1">
    <source>
        <dbReference type="PROSITE" id="PS50011"/>
    </source>
</evidence>
<sequence length="374" mass="42917">MSVAAQKLPSYALCTPEEAEEYARDTKEGHWNLLPHETFWRERYIYLESKGYKLRPRFDPTWTPSWLGTNRDPDFCEDSVISMKSGIIDATRLSDGVRVMIKSVSRIKDEAPIARFLTSGDLVQDPTNHCVPVFGVVDDPHDASKAMMVMQYLRPFDKPEFRTIGEVVDFVAQTLEGLCFIHSHLVAHRDCAAANIMMDASHLFPKGHHPVRLEYTADAVFDAPHLTRSDHPVKYYFVDFGLSSRFKPDESPLVVGTKGRDKEPPELSDRQPYNPFPLDIFILGNLYLKGFLEKYHGLDFLEPLVVSMVHRQPDQRPTAQSAHQSLRELRTTLGETTLRWRLRSRQEGTSERVVYDTIAVAREGLYQLKRMMMT</sequence>
<dbReference type="GO" id="GO:0004672">
    <property type="term" value="F:protein kinase activity"/>
    <property type="evidence" value="ECO:0007669"/>
    <property type="project" value="InterPro"/>
</dbReference>
<proteinExistence type="predicted"/>
<dbReference type="SMART" id="SM00220">
    <property type="entry name" value="S_TKc"/>
    <property type="match status" value="1"/>
</dbReference>
<evidence type="ECO:0000313" key="2">
    <source>
        <dbReference type="EMBL" id="KAK7691439.1"/>
    </source>
</evidence>
<reference evidence="2 3" key="1">
    <citation type="submission" date="2022-09" db="EMBL/GenBank/DDBJ databases">
        <authorList>
            <person name="Palmer J.M."/>
        </authorList>
    </citation>
    <scope>NUCLEOTIDE SEQUENCE [LARGE SCALE GENOMIC DNA]</scope>
    <source>
        <strain evidence="2 3">DSM 7382</strain>
    </source>
</reference>
<feature type="domain" description="Protein kinase" evidence="1">
    <location>
        <begin position="1"/>
        <end position="374"/>
    </location>
</feature>
<dbReference type="InterPro" id="IPR000719">
    <property type="entry name" value="Prot_kinase_dom"/>
</dbReference>
<dbReference type="Gene3D" id="1.10.510.10">
    <property type="entry name" value="Transferase(Phosphotransferase) domain 1"/>
    <property type="match status" value="1"/>
</dbReference>
<evidence type="ECO:0000313" key="3">
    <source>
        <dbReference type="Proteomes" id="UP001385951"/>
    </source>
</evidence>
<dbReference type="Proteomes" id="UP001385951">
    <property type="component" value="Unassembled WGS sequence"/>
</dbReference>
<dbReference type="InterPro" id="IPR011009">
    <property type="entry name" value="Kinase-like_dom_sf"/>
</dbReference>
<protein>
    <recommendedName>
        <fullName evidence="1">Protein kinase domain-containing protein</fullName>
    </recommendedName>
</protein>
<dbReference type="SUPFAM" id="SSF56112">
    <property type="entry name" value="Protein kinase-like (PK-like)"/>
    <property type="match status" value="1"/>
</dbReference>
<organism evidence="2 3">
    <name type="scientific">Cerrena zonata</name>
    <dbReference type="NCBI Taxonomy" id="2478898"/>
    <lineage>
        <taxon>Eukaryota</taxon>
        <taxon>Fungi</taxon>
        <taxon>Dikarya</taxon>
        <taxon>Basidiomycota</taxon>
        <taxon>Agaricomycotina</taxon>
        <taxon>Agaricomycetes</taxon>
        <taxon>Polyporales</taxon>
        <taxon>Cerrenaceae</taxon>
        <taxon>Cerrena</taxon>
    </lineage>
</organism>
<dbReference type="AlphaFoldDB" id="A0AAW0GI08"/>
<dbReference type="Pfam" id="PF07714">
    <property type="entry name" value="PK_Tyr_Ser-Thr"/>
    <property type="match status" value="1"/>
</dbReference>
<dbReference type="InterPro" id="IPR001245">
    <property type="entry name" value="Ser-Thr/Tyr_kinase_cat_dom"/>
</dbReference>
<accession>A0AAW0GI08</accession>
<gene>
    <name evidence="2" type="ORF">QCA50_004838</name>
</gene>
<dbReference type="PROSITE" id="PS50011">
    <property type="entry name" value="PROTEIN_KINASE_DOM"/>
    <property type="match status" value="1"/>
</dbReference>
<dbReference type="EMBL" id="JASBNA010000005">
    <property type="protein sequence ID" value="KAK7691439.1"/>
    <property type="molecule type" value="Genomic_DNA"/>
</dbReference>
<dbReference type="GO" id="GO:0005524">
    <property type="term" value="F:ATP binding"/>
    <property type="evidence" value="ECO:0007669"/>
    <property type="project" value="InterPro"/>
</dbReference>
<keyword evidence="3" id="KW-1185">Reference proteome</keyword>
<comment type="caution">
    <text evidence="2">The sequence shown here is derived from an EMBL/GenBank/DDBJ whole genome shotgun (WGS) entry which is preliminary data.</text>
</comment>